<feature type="transmembrane region" description="Helical" evidence="10">
    <location>
        <begin position="295"/>
        <end position="314"/>
    </location>
</feature>
<evidence type="ECO:0000256" key="4">
    <source>
        <dbReference type="ARBA" id="ARBA00022692"/>
    </source>
</evidence>
<evidence type="ECO:0000256" key="1">
    <source>
        <dbReference type="ARBA" id="ARBA00004141"/>
    </source>
</evidence>
<dbReference type="GO" id="GO:0006629">
    <property type="term" value="P:lipid metabolic process"/>
    <property type="evidence" value="ECO:0007669"/>
    <property type="project" value="UniProtKB-KW"/>
</dbReference>
<organism evidence="12 13">
    <name type="scientific">Brassica cretica</name>
    <name type="common">Mustard</name>
    <dbReference type="NCBI Taxonomy" id="69181"/>
    <lineage>
        <taxon>Eukaryota</taxon>
        <taxon>Viridiplantae</taxon>
        <taxon>Streptophyta</taxon>
        <taxon>Embryophyta</taxon>
        <taxon>Tracheophyta</taxon>
        <taxon>Spermatophyta</taxon>
        <taxon>Magnoliopsida</taxon>
        <taxon>eudicotyledons</taxon>
        <taxon>Gunneridae</taxon>
        <taxon>Pentapetalae</taxon>
        <taxon>rosids</taxon>
        <taxon>malvids</taxon>
        <taxon>Brassicales</taxon>
        <taxon>Brassicaceae</taxon>
        <taxon>Brassiceae</taxon>
        <taxon>Brassica</taxon>
    </lineage>
</organism>
<feature type="region of interest" description="Disordered" evidence="9">
    <location>
        <begin position="522"/>
        <end position="558"/>
    </location>
</feature>
<evidence type="ECO:0000256" key="5">
    <source>
        <dbReference type="ARBA" id="ARBA00022989"/>
    </source>
</evidence>
<evidence type="ECO:0000256" key="8">
    <source>
        <dbReference type="ARBA" id="ARBA00023315"/>
    </source>
</evidence>
<sequence length="703" mass="79609">MEEELNSLVKVGVSTIMSVSYCFFLPPRIKSGFFRLISILPVCVLFLVLPLFLSFPLFSSPAAILLILADLKLILFSFDQGPLSPLPSNIFLFTCFTCFPIQRQKNPKPQAGGQDQMHTWIFAIKVVLLGVLLHLYHWKTLPPIMLLGLYPPFLYVLLEVSLTLFRILLTIILKCNLEPHFKEPYLATSLQDFWGRRWNLLVSASLRACVYTPVRRVCQRLMCSDDSAMLISVLATFIVSGVFHEVLFFYIIGEMPTGELTLFFVLHGVCTVGEVAVKRTAFAQRWVVRQMLSRLLTVGFVVVTTWWLFFPPWIRSNVTEKCFNEASLLIDFLRRKLIFLYLKTQLRFWELLSLRKDQEASYKMNEPDKVLLVHGTWVRDADNRWIFEPDIVCAAEHLIELKMEMTMTELVAAVKECLDITSKDISVKLSFQYPEWVAMGDGELDTPQYITDDTEVGLFIRMRRAIEEVDLYVSIVRHSPGGKEDNLPRQLSRNMRKGGEDGGTNCVDEGDWHAFALSETPLTLPPTQKDVGGKDQEVPECSERQRQNSTTSRTTIPHGQRGIVIREPVETIRLSAPETEARQKGKNKRPLEYETDSDTDSDDAMVVPVLRASIPETANAARPVARLLVFGIPGIPTTQEGAGSCSSSTEALPEVVDEFGQHWGKFDEALHEMLSDPYTPALFGKDAPPVFNSRRGTSITHTM</sequence>
<feature type="transmembrane region" description="Helical" evidence="10">
    <location>
        <begin position="229"/>
        <end position="252"/>
    </location>
</feature>
<feature type="transmembrane region" description="Helical" evidence="10">
    <location>
        <begin position="36"/>
        <end position="69"/>
    </location>
</feature>
<comment type="caution">
    <text evidence="12">The sequence shown here is derived from an EMBL/GenBank/DDBJ whole genome shotgun (WGS) entry which is preliminary data.</text>
</comment>
<dbReference type="PANTHER" id="PTHR31595:SF31">
    <property type="entry name" value="LONG-CHAIN-ALCOHOL O-FATTY-ACYLTRANSFERASE 7-RELATED"/>
    <property type="match status" value="1"/>
</dbReference>
<name>A0A8S9FS45_BRACR</name>
<feature type="transmembrane region" description="Helical" evidence="10">
    <location>
        <begin position="153"/>
        <end position="173"/>
    </location>
</feature>
<feature type="domain" description="Wax synthase" evidence="11">
    <location>
        <begin position="178"/>
        <end position="265"/>
    </location>
</feature>
<feature type="transmembrane region" description="Helical" evidence="10">
    <location>
        <begin position="258"/>
        <end position="275"/>
    </location>
</feature>
<dbReference type="AlphaFoldDB" id="A0A8S9FS45"/>
<feature type="transmembrane region" description="Helical" evidence="10">
    <location>
        <begin position="120"/>
        <end position="138"/>
    </location>
</feature>
<comment type="similarity">
    <text evidence="2">Belongs to the wax synthase family.</text>
</comment>
<evidence type="ECO:0000313" key="12">
    <source>
        <dbReference type="EMBL" id="KAF2535216.1"/>
    </source>
</evidence>
<dbReference type="EMBL" id="QGKW02002228">
    <property type="protein sequence ID" value="KAF2535216.1"/>
    <property type="molecule type" value="Genomic_DNA"/>
</dbReference>
<evidence type="ECO:0000256" key="6">
    <source>
        <dbReference type="ARBA" id="ARBA00023098"/>
    </source>
</evidence>
<proteinExistence type="inferred from homology"/>
<evidence type="ECO:0000256" key="3">
    <source>
        <dbReference type="ARBA" id="ARBA00022679"/>
    </source>
</evidence>
<evidence type="ECO:0000256" key="2">
    <source>
        <dbReference type="ARBA" id="ARBA00007282"/>
    </source>
</evidence>
<feature type="compositionally biased region" description="Basic and acidic residues" evidence="9">
    <location>
        <begin position="531"/>
        <end position="546"/>
    </location>
</feature>
<feature type="transmembrane region" description="Helical" evidence="10">
    <location>
        <begin position="81"/>
        <end position="99"/>
    </location>
</feature>
<reference evidence="12" key="1">
    <citation type="submission" date="2019-12" db="EMBL/GenBank/DDBJ databases">
        <title>Genome sequencing and annotation of Brassica cretica.</title>
        <authorList>
            <person name="Studholme D.J."/>
            <person name="Sarris P.F."/>
        </authorList>
    </citation>
    <scope>NUCLEOTIDE SEQUENCE</scope>
    <source>
        <strain evidence="12">PFS-001/15</strain>
        <tissue evidence="12">Leaf</tissue>
    </source>
</reference>
<dbReference type="Pfam" id="PF13813">
    <property type="entry name" value="MBOAT_2"/>
    <property type="match status" value="1"/>
</dbReference>
<feature type="region of interest" description="Disordered" evidence="9">
    <location>
        <begin position="572"/>
        <end position="600"/>
    </location>
</feature>
<evidence type="ECO:0000313" key="13">
    <source>
        <dbReference type="Proteomes" id="UP000712281"/>
    </source>
</evidence>
<dbReference type="InterPro" id="IPR032805">
    <property type="entry name" value="Wax_synthase_dom"/>
</dbReference>
<dbReference type="Proteomes" id="UP000712281">
    <property type="component" value="Unassembled WGS sequence"/>
</dbReference>
<gene>
    <name evidence="12" type="ORF">F2Q68_00020723</name>
</gene>
<keyword evidence="7 10" id="KW-0472">Membrane</keyword>
<evidence type="ECO:0000256" key="10">
    <source>
        <dbReference type="SAM" id="Phobius"/>
    </source>
</evidence>
<evidence type="ECO:0000256" key="9">
    <source>
        <dbReference type="SAM" id="MobiDB-lite"/>
    </source>
</evidence>
<dbReference type="GO" id="GO:0016020">
    <property type="term" value="C:membrane"/>
    <property type="evidence" value="ECO:0007669"/>
    <property type="project" value="UniProtKB-SubCell"/>
</dbReference>
<evidence type="ECO:0000259" key="11">
    <source>
        <dbReference type="Pfam" id="PF13813"/>
    </source>
</evidence>
<dbReference type="GO" id="GO:0008374">
    <property type="term" value="F:O-acyltransferase activity"/>
    <property type="evidence" value="ECO:0007669"/>
    <property type="project" value="InterPro"/>
</dbReference>
<comment type="subcellular location">
    <subcellularLocation>
        <location evidence="1">Membrane</location>
        <topology evidence="1">Multi-pass membrane protein</topology>
    </subcellularLocation>
</comment>
<protein>
    <recommendedName>
        <fullName evidence="11">Wax synthase domain-containing protein</fullName>
    </recommendedName>
</protein>
<accession>A0A8S9FS45</accession>
<keyword evidence="6" id="KW-0443">Lipid metabolism</keyword>
<keyword evidence="5 10" id="KW-1133">Transmembrane helix</keyword>
<keyword evidence="8" id="KW-0012">Acyltransferase</keyword>
<dbReference type="PANTHER" id="PTHR31595">
    <property type="entry name" value="LONG-CHAIN-ALCOHOL O-FATTY-ACYLTRANSFERASE 3-RELATED"/>
    <property type="match status" value="1"/>
</dbReference>
<keyword evidence="3" id="KW-0808">Transferase</keyword>
<evidence type="ECO:0000256" key="7">
    <source>
        <dbReference type="ARBA" id="ARBA00023136"/>
    </source>
</evidence>
<dbReference type="InterPro" id="IPR044851">
    <property type="entry name" value="Wax_synthase"/>
</dbReference>
<keyword evidence="4 10" id="KW-0812">Transmembrane</keyword>